<dbReference type="Pfam" id="PF25973">
    <property type="entry name" value="BSH_CzcB"/>
    <property type="match status" value="1"/>
</dbReference>
<name>A0A347ZVP2_9CHLR</name>
<dbReference type="SUPFAM" id="SSF111369">
    <property type="entry name" value="HlyD-like secretion proteins"/>
    <property type="match status" value="2"/>
</dbReference>
<evidence type="ECO:0000313" key="8">
    <source>
        <dbReference type="Proteomes" id="UP000256388"/>
    </source>
</evidence>
<comment type="subcellular location">
    <subcellularLocation>
        <location evidence="1">Cell envelope</location>
    </subcellularLocation>
</comment>
<protein>
    <submittedName>
        <fullName evidence="7">CusB/HlyD membrane fusion family barrel-sandwich protein</fullName>
    </submittedName>
</protein>
<dbReference type="Gene3D" id="2.40.30.170">
    <property type="match status" value="1"/>
</dbReference>
<evidence type="ECO:0000259" key="6">
    <source>
        <dbReference type="Pfam" id="PF25990"/>
    </source>
</evidence>
<dbReference type="Pfam" id="PF25990">
    <property type="entry name" value="Beta-barrel_YknX"/>
    <property type="match status" value="1"/>
</dbReference>
<evidence type="ECO:0000256" key="2">
    <source>
        <dbReference type="ARBA" id="ARBA00023054"/>
    </source>
</evidence>
<dbReference type="EMBL" id="QUMS01000003">
    <property type="protein sequence ID" value="REG07068.1"/>
    <property type="molecule type" value="Genomic_DNA"/>
</dbReference>
<dbReference type="GO" id="GO:0030313">
    <property type="term" value="C:cell envelope"/>
    <property type="evidence" value="ECO:0007669"/>
    <property type="project" value="UniProtKB-SubCell"/>
</dbReference>
<evidence type="ECO:0000313" key="7">
    <source>
        <dbReference type="EMBL" id="REG07068.1"/>
    </source>
</evidence>
<reference evidence="7 8" key="1">
    <citation type="submission" date="2018-08" db="EMBL/GenBank/DDBJ databases">
        <title>Genomic Encyclopedia of Type Strains, Phase IV (KMG-IV): sequencing the most valuable type-strain genomes for metagenomic binning, comparative biology and taxonomic classification.</title>
        <authorList>
            <person name="Goeker M."/>
        </authorList>
    </citation>
    <scope>NUCLEOTIDE SEQUENCE [LARGE SCALE GENOMIC DNA]</scope>
    <source>
        <strain evidence="7 8">DSM 23923</strain>
    </source>
</reference>
<dbReference type="InterPro" id="IPR058647">
    <property type="entry name" value="BSH_CzcB-like"/>
</dbReference>
<dbReference type="OrthoDB" id="152946at2"/>
<dbReference type="PROSITE" id="PS51257">
    <property type="entry name" value="PROKAR_LIPOPROTEIN"/>
    <property type="match status" value="1"/>
</dbReference>
<dbReference type="AlphaFoldDB" id="A0A347ZVP2"/>
<evidence type="ECO:0000256" key="4">
    <source>
        <dbReference type="SAM" id="SignalP"/>
    </source>
</evidence>
<feature type="coiled-coil region" evidence="3">
    <location>
        <begin position="141"/>
        <end position="203"/>
    </location>
</feature>
<feature type="domain" description="CzcB-like barrel-sandwich hybrid" evidence="5">
    <location>
        <begin position="52"/>
        <end position="232"/>
    </location>
</feature>
<gene>
    <name evidence="7" type="ORF">DFR64_2271</name>
</gene>
<dbReference type="Proteomes" id="UP000256388">
    <property type="component" value="Unassembled WGS sequence"/>
</dbReference>
<evidence type="ECO:0000256" key="1">
    <source>
        <dbReference type="ARBA" id="ARBA00004196"/>
    </source>
</evidence>
<dbReference type="InterPro" id="IPR058636">
    <property type="entry name" value="Beta-barrel_YknX"/>
</dbReference>
<dbReference type="RefSeq" id="WP_158675119.1">
    <property type="nucleotide sequence ID" value="NZ_AP018437.1"/>
</dbReference>
<feature type="domain" description="YknX-like beta-barrel" evidence="6">
    <location>
        <begin position="242"/>
        <end position="310"/>
    </location>
</feature>
<dbReference type="InterPro" id="IPR050465">
    <property type="entry name" value="UPF0194_transport"/>
</dbReference>
<sequence length="320" mass="34073">MKKGILLSLILVAAVLLSACGSGKTSAEAAQATEPDYLIAEGSLLPVKALDISFSVSGQVHSVEITDGQSVRTDQVLARLDDVPEADAALAKARQDVLDAQVALDDYKASGALNLAQGQLEVILSNSKYKNARDNFLDGRSTERKARMDEAEANLKLAEDAYAQLEDNEGLDPDQLDALEARLASAQASLASAQAAVDALTLRASMNGTVVDVAIIPGQQVTAGELVMALADFSGWVIKTDSLTELEVVNVTEGQAVQVILDALPDTVLKGTVTNINERFEEKRGDITYTVTVQLDETDPHMRWGMTAAVYFLPPEEQGS</sequence>
<keyword evidence="4" id="KW-0732">Signal</keyword>
<feature type="signal peptide" evidence="4">
    <location>
        <begin position="1"/>
        <end position="29"/>
    </location>
</feature>
<dbReference type="PANTHER" id="PTHR32347:SF23">
    <property type="entry name" value="BLL5650 PROTEIN"/>
    <property type="match status" value="1"/>
</dbReference>
<feature type="chain" id="PRO_5030063663" evidence="4">
    <location>
        <begin position="30"/>
        <end position="320"/>
    </location>
</feature>
<keyword evidence="2 3" id="KW-0175">Coiled coil</keyword>
<dbReference type="Gene3D" id="2.40.50.100">
    <property type="match status" value="1"/>
</dbReference>
<proteinExistence type="predicted"/>
<organism evidence="7 8">
    <name type="scientific">Pelolinea submarina</name>
    <dbReference type="NCBI Taxonomy" id="913107"/>
    <lineage>
        <taxon>Bacteria</taxon>
        <taxon>Bacillati</taxon>
        <taxon>Chloroflexota</taxon>
        <taxon>Anaerolineae</taxon>
        <taxon>Anaerolineales</taxon>
        <taxon>Anaerolineaceae</taxon>
        <taxon>Pelolinea</taxon>
    </lineage>
</organism>
<evidence type="ECO:0000256" key="3">
    <source>
        <dbReference type="SAM" id="Coils"/>
    </source>
</evidence>
<keyword evidence="8" id="KW-1185">Reference proteome</keyword>
<evidence type="ECO:0000259" key="5">
    <source>
        <dbReference type="Pfam" id="PF25973"/>
    </source>
</evidence>
<dbReference type="PANTHER" id="PTHR32347">
    <property type="entry name" value="EFFLUX SYSTEM COMPONENT YKNX-RELATED"/>
    <property type="match status" value="1"/>
</dbReference>
<comment type="caution">
    <text evidence="7">The sequence shown here is derived from an EMBL/GenBank/DDBJ whole genome shotgun (WGS) entry which is preliminary data.</text>
</comment>
<accession>A0A347ZVP2</accession>